<dbReference type="EMBL" id="OOIL02002010">
    <property type="protein sequence ID" value="VFQ79763.1"/>
    <property type="molecule type" value="Genomic_DNA"/>
</dbReference>
<dbReference type="Proteomes" id="UP000595140">
    <property type="component" value="Unassembled WGS sequence"/>
</dbReference>
<protein>
    <submittedName>
        <fullName evidence="1">Uncharacterized protein</fullName>
    </submittedName>
</protein>
<evidence type="ECO:0000313" key="2">
    <source>
        <dbReference type="Proteomes" id="UP000595140"/>
    </source>
</evidence>
<dbReference type="AlphaFoldDB" id="A0A484LTC1"/>
<organism evidence="1 2">
    <name type="scientific">Cuscuta campestris</name>
    <dbReference type="NCBI Taxonomy" id="132261"/>
    <lineage>
        <taxon>Eukaryota</taxon>
        <taxon>Viridiplantae</taxon>
        <taxon>Streptophyta</taxon>
        <taxon>Embryophyta</taxon>
        <taxon>Tracheophyta</taxon>
        <taxon>Spermatophyta</taxon>
        <taxon>Magnoliopsida</taxon>
        <taxon>eudicotyledons</taxon>
        <taxon>Gunneridae</taxon>
        <taxon>Pentapetalae</taxon>
        <taxon>asterids</taxon>
        <taxon>lamiids</taxon>
        <taxon>Solanales</taxon>
        <taxon>Convolvulaceae</taxon>
        <taxon>Cuscuteae</taxon>
        <taxon>Cuscuta</taxon>
        <taxon>Cuscuta subgen. Grammica</taxon>
        <taxon>Cuscuta sect. Cleistogrammica</taxon>
    </lineage>
</organism>
<name>A0A484LTC1_9ASTE</name>
<keyword evidence="2" id="KW-1185">Reference proteome</keyword>
<sequence length="70" mass="8096">MSIRQRELLDKIEDIEIVTITDAMDSGKYFTDEAGAIDYRKTSPPRAPSWSSSFFLYSNPYFAILHRVHP</sequence>
<gene>
    <name evidence="1" type="ORF">CCAM_LOCUS21539</name>
</gene>
<reference evidence="1 2" key="1">
    <citation type="submission" date="2018-04" db="EMBL/GenBank/DDBJ databases">
        <authorList>
            <person name="Vogel A."/>
        </authorList>
    </citation>
    <scope>NUCLEOTIDE SEQUENCE [LARGE SCALE GENOMIC DNA]</scope>
</reference>
<accession>A0A484LTC1</accession>
<evidence type="ECO:0000313" key="1">
    <source>
        <dbReference type="EMBL" id="VFQ79763.1"/>
    </source>
</evidence>
<proteinExistence type="predicted"/>